<feature type="transmembrane region" description="Helical" evidence="8">
    <location>
        <begin position="288"/>
        <end position="307"/>
    </location>
</feature>
<evidence type="ECO:0000256" key="4">
    <source>
        <dbReference type="ARBA" id="ARBA00022475"/>
    </source>
</evidence>
<name>A0A1I6TW52_9BACL</name>
<keyword evidence="11" id="KW-1185">Reference proteome</keyword>
<organism evidence="10 11">
    <name type="scientific">Marininema halotolerans</name>
    <dbReference type="NCBI Taxonomy" id="1155944"/>
    <lineage>
        <taxon>Bacteria</taxon>
        <taxon>Bacillati</taxon>
        <taxon>Bacillota</taxon>
        <taxon>Bacilli</taxon>
        <taxon>Bacillales</taxon>
        <taxon>Thermoactinomycetaceae</taxon>
        <taxon>Marininema</taxon>
    </lineage>
</organism>
<dbReference type="InterPro" id="IPR005829">
    <property type="entry name" value="Sugar_transporter_CS"/>
</dbReference>
<feature type="transmembrane region" description="Helical" evidence="8">
    <location>
        <begin position="313"/>
        <end position="335"/>
    </location>
</feature>
<reference evidence="11" key="1">
    <citation type="submission" date="2016-10" db="EMBL/GenBank/DDBJ databases">
        <authorList>
            <person name="Varghese N."/>
            <person name="Submissions S."/>
        </authorList>
    </citation>
    <scope>NUCLEOTIDE SEQUENCE [LARGE SCALE GENOMIC DNA]</scope>
    <source>
        <strain evidence="11">DSM 45789</strain>
    </source>
</reference>
<feature type="transmembrane region" description="Helical" evidence="8">
    <location>
        <begin position="374"/>
        <end position="395"/>
    </location>
</feature>
<feature type="transmembrane region" description="Helical" evidence="8">
    <location>
        <begin position="254"/>
        <end position="276"/>
    </location>
</feature>
<dbReference type="InterPro" id="IPR020846">
    <property type="entry name" value="MFS_dom"/>
</dbReference>
<dbReference type="OrthoDB" id="2986280at2"/>
<comment type="similarity">
    <text evidence="2">Belongs to the major facilitator superfamily. TCR/Tet family.</text>
</comment>
<dbReference type="SUPFAM" id="SSF103473">
    <property type="entry name" value="MFS general substrate transporter"/>
    <property type="match status" value="1"/>
</dbReference>
<dbReference type="Proteomes" id="UP000198660">
    <property type="component" value="Unassembled WGS sequence"/>
</dbReference>
<evidence type="ECO:0000256" key="1">
    <source>
        <dbReference type="ARBA" id="ARBA00004651"/>
    </source>
</evidence>
<sequence>MAEPIKNQQASTSIILTLSTIPLIMVLGNSMLIPVLPTMESELHITSFQVSLIITLFSVTAGVIIPLAGILSDRFGRKWVIVISLFIYGAGGLITGLAAIWNGGQYGWMLAGRILQGLGAAGTAPIAMALVSDLFRNHERSKVLGIIEASNGMGKVISPILGSLLALIAWYSLFFLFPIFCVVVAIAVSFFIHEPKNREKIPLSQYGKSLTQTWKRQGAWLLVAFLAGAVTLFILFGVLFYLSDFLEKRYGLNGVPKGLVLAIPLLAMSGISYFTGNHIKERTLLMKHLIVIGLIAIALGMGFVPLIHNTYLLLANLLIIGAGSGLVLPCLNILITSAVGSKERGMITSLYGSVRFLGVAMGPPVFSAMASHKWWLFFGNAVLAGGTALLCLWVLKQPEGIRGKGGQIRLYMRHSLHRSDPTLS</sequence>
<keyword evidence="5 8" id="KW-0812">Transmembrane</keyword>
<evidence type="ECO:0000259" key="9">
    <source>
        <dbReference type="PROSITE" id="PS50850"/>
    </source>
</evidence>
<dbReference type="CDD" id="cd17474">
    <property type="entry name" value="MFS_YfmO_like"/>
    <property type="match status" value="1"/>
</dbReference>
<dbReference type="GO" id="GO:0022857">
    <property type="term" value="F:transmembrane transporter activity"/>
    <property type="evidence" value="ECO:0007669"/>
    <property type="project" value="InterPro"/>
</dbReference>
<feature type="transmembrane region" description="Helical" evidence="8">
    <location>
        <begin position="218"/>
        <end position="242"/>
    </location>
</feature>
<evidence type="ECO:0000256" key="5">
    <source>
        <dbReference type="ARBA" id="ARBA00022692"/>
    </source>
</evidence>
<dbReference type="AlphaFoldDB" id="A0A1I6TW52"/>
<evidence type="ECO:0000256" key="3">
    <source>
        <dbReference type="ARBA" id="ARBA00022448"/>
    </source>
</evidence>
<feature type="domain" description="Major facilitator superfamily (MFS) profile" evidence="9">
    <location>
        <begin position="14"/>
        <end position="399"/>
    </location>
</feature>
<feature type="transmembrane region" description="Helical" evidence="8">
    <location>
        <begin position="12"/>
        <end position="36"/>
    </location>
</feature>
<dbReference type="EMBL" id="FPAA01000011">
    <property type="protein sequence ID" value="SFS93390.1"/>
    <property type="molecule type" value="Genomic_DNA"/>
</dbReference>
<dbReference type="PANTHER" id="PTHR43124">
    <property type="entry name" value="PURINE EFFLUX PUMP PBUE"/>
    <property type="match status" value="1"/>
</dbReference>
<feature type="transmembrane region" description="Helical" evidence="8">
    <location>
        <begin position="79"/>
        <end position="101"/>
    </location>
</feature>
<proteinExistence type="inferred from homology"/>
<dbReference type="PROSITE" id="PS50850">
    <property type="entry name" value="MFS"/>
    <property type="match status" value="1"/>
</dbReference>
<keyword evidence="3" id="KW-0813">Transport</keyword>
<keyword evidence="6 8" id="KW-1133">Transmembrane helix</keyword>
<keyword evidence="4" id="KW-1003">Cell membrane</keyword>
<dbReference type="InterPro" id="IPR050189">
    <property type="entry name" value="MFS_Efflux_Transporters"/>
</dbReference>
<feature type="transmembrane region" description="Helical" evidence="8">
    <location>
        <begin position="168"/>
        <end position="192"/>
    </location>
</feature>
<dbReference type="PANTHER" id="PTHR43124:SF3">
    <property type="entry name" value="CHLORAMPHENICOL EFFLUX PUMP RV0191"/>
    <property type="match status" value="1"/>
</dbReference>
<keyword evidence="7 8" id="KW-0472">Membrane</keyword>
<gene>
    <name evidence="10" type="ORF">SAMN05444972_111121</name>
</gene>
<protein>
    <submittedName>
        <fullName evidence="10">MFS transporter, ACDE family, multidrug resistance protein</fullName>
    </submittedName>
</protein>
<dbReference type="PRINTS" id="PR01035">
    <property type="entry name" value="TCRTETA"/>
</dbReference>
<comment type="subcellular location">
    <subcellularLocation>
        <location evidence="1">Cell membrane</location>
        <topology evidence="1">Multi-pass membrane protein</topology>
    </subcellularLocation>
</comment>
<feature type="transmembrane region" description="Helical" evidence="8">
    <location>
        <begin position="48"/>
        <end position="72"/>
    </location>
</feature>
<accession>A0A1I6TW52</accession>
<evidence type="ECO:0000313" key="11">
    <source>
        <dbReference type="Proteomes" id="UP000198660"/>
    </source>
</evidence>
<evidence type="ECO:0000256" key="6">
    <source>
        <dbReference type="ARBA" id="ARBA00022989"/>
    </source>
</evidence>
<evidence type="ECO:0000313" key="10">
    <source>
        <dbReference type="EMBL" id="SFS93390.1"/>
    </source>
</evidence>
<dbReference type="GO" id="GO:0005886">
    <property type="term" value="C:plasma membrane"/>
    <property type="evidence" value="ECO:0007669"/>
    <property type="project" value="UniProtKB-SubCell"/>
</dbReference>
<evidence type="ECO:0000256" key="8">
    <source>
        <dbReference type="SAM" id="Phobius"/>
    </source>
</evidence>
<evidence type="ECO:0000256" key="7">
    <source>
        <dbReference type="ARBA" id="ARBA00023136"/>
    </source>
</evidence>
<feature type="transmembrane region" description="Helical" evidence="8">
    <location>
        <begin position="347"/>
        <end position="368"/>
    </location>
</feature>
<dbReference type="PROSITE" id="PS00216">
    <property type="entry name" value="SUGAR_TRANSPORT_1"/>
    <property type="match status" value="1"/>
</dbReference>
<dbReference type="InterPro" id="IPR001958">
    <property type="entry name" value="Tet-R_TetA/multi-R_MdtG-like"/>
</dbReference>
<dbReference type="InterPro" id="IPR011701">
    <property type="entry name" value="MFS"/>
</dbReference>
<dbReference type="InterPro" id="IPR036259">
    <property type="entry name" value="MFS_trans_sf"/>
</dbReference>
<dbReference type="Gene3D" id="1.20.1250.20">
    <property type="entry name" value="MFS general substrate transporter like domains"/>
    <property type="match status" value="1"/>
</dbReference>
<evidence type="ECO:0000256" key="2">
    <source>
        <dbReference type="ARBA" id="ARBA00007520"/>
    </source>
</evidence>
<dbReference type="Pfam" id="PF07690">
    <property type="entry name" value="MFS_1"/>
    <property type="match status" value="1"/>
</dbReference>
<dbReference type="RefSeq" id="WP_091838494.1">
    <property type="nucleotide sequence ID" value="NZ_FPAA01000011.1"/>
</dbReference>